<keyword evidence="1" id="KW-1133">Transmembrane helix</keyword>
<dbReference type="RefSeq" id="WP_124902719.1">
    <property type="nucleotide sequence ID" value="NZ_RQJP01000001.1"/>
</dbReference>
<feature type="transmembrane region" description="Helical" evidence="1">
    <location>
        <begin position="55"/>
        <end position="73"/>
    </location>
</feature>
<dbReference type="Proteomes" id="UP000274271">
    <property type="component" value="Unassembled WGS sequence"/>
</dbReference>
<evidence type="ECO:0000256" key="1">
    <source>
        <dbReference type="SAM" id="Phobius"/>
    </source>
</evidence>
<dbReference type="AlphaFoldDB" id="A0A3P1CTW8"/>
<dbReference type="InterPro" id="IPR021215">
    <property type="entry name" value="DUF2752"/>
</dbReference>
<dbReference type="OrthoDB" id="9815897at2"/>
<keyword evidence="3" id="KW-1185">Reference proteome</keyword>
<comment type="caution">
    <text evidence="2">The sequence shown here is derived from an EMBL/GenBank/DDBJ whole genome shotgun (WGS) entry which is preliminary data.</text>
</comment>
<evidence type="ECO:0000313" key="2">
    <source>
        <dbReference type="EMBL" id="RRB16772.1"/>
    </source>
</evidence>
<accession>A0A3P1CTW8</accession>
<dbReference type="Pfam" id="PF10825">
    <property type="entry name" value="DUF2752"/>
    <property type="match status" value="1"/>
</dbReference>
<evidence type="ECO:0000313" key="3">
    <source>
        <dbReference type="Proteomes" id="UP000274271"/>
    </source>
</evidence>
<organism evidence="2 3">
    <name type="scientific">Larkinella knui</name>
    <dbReference type="NCBI Taxonomy" id="2025310"/>
    <lineage>
        <taxon>Bacteria</taxon>
        <taxon>Pseudomonadati</taxon>
        <taxon>Bacteroidota</taxon>
        <taxon>Cytophagia</taxon>
        <taxon>Cytophagales</taxon>
        <taxon>Spirosomataceae</taxon>
        <taxon>Larkinella</taxon>
    </lineage>
</organism>
<proteinExistence type="predicted"/>
<keyword evidence="1" id="KW-0472">Membrane</keyword>
<protein>
    <submittedName>
        <fullName evidence="2">DUF2752 domain-containing protein</fullName>
    </submittedName>
</protein>
<name>A0A3P1CTW8_9BACT</name>
<sequence>MAALYFWFDPGRVSFFPPCPFRLLTGLDCPGCGSQRCLHHLMHGNIRQAYGHNPLMVLLSPYVLTGFVLQYSPLRKTQADFHRRFYGKTASLLVFGMIIVYWIGRNL</sequence>
<gene>
    <name evidence="2" type="ORF">EHT87_00320</name>
</gene>
<feature type="transmembrane region" description="Helical" evidence="1">
    <location>
        <begin position="85"/>
        <end position="104"/>
    </location>
</feature>
<dbReference type="EMBL" id="RQJP01000001">
    <property type="protein sequence ID" value="RRB16772.1"/>
    <property type="molecule type" value="Genomic_DNA"/>
</dbReference>
<keyword evidence="1" id="KW-0812">Transmembrane</keyword>
<reference evidence="2 3" key="1">
    <citation type="submission" date="2018-11" db="EMBL/GenBank/DDBJ databases">
        <authorList>
            <person name="Zhou Z."/>
            <person name="Wang G."/>
        </authorList>
    </citation>
    <scope>NUCLEOTIDE SEQUENCE [LARGE SCALE GENOMIC DNA]</scope>
    <source>
        <strain evidence="2 3">KCTC42998</strain>
    </source>
</reference>